<dbReference type="RefSeq" id="WP_157823779.1">
    <property type="nucleotide sequence ID" value="NZ_CP022163.1"/>
</dbReference>
<sequence length="190" mass="20206">MPEETVTRTPNPLVVSLDLELLALANATRGAEILADYQTRQGFMDDEAEQDAPVAVFSILSLVGGRLDQLRRVIRGEEDPAHIWAPHNAVAFPESLADTEGDIVLFPWSAYGKPMVLARPSMGGPAPEERAREPKGKEPKGRKAPKDPKGKEAAPEAPGIQAGQPEGKEAVPEAPGIPGKGSKGSPPETH</sequence>
<dbReference type="AlphaFoldDB" id="A0A250IN99"/>
<dbReference type="OrthoDB" id="5519651at2"/>
<keyword evidence="3" id="KW-1185">Reference proteome</keyword>
<evidence type="ECO:0000256" key="1">
    <source>
        <dbReference type="SAM" id="MobiDB-lite"/>
    </source>
</evidence>
<dbReference type="EMBL" id="CP022163">
    <property type="protein sequence ID" value="ATB32733.1"/>
    <property type="molecule type" value="Genomic_DNA"/>
</dbReference>
<evidence type="ECO:0000313" key="2">
    <source>
        <dbReference type="EMBL" id="ATB32733.1"/>
    </source>
</evidence>
<reference evidence="2 3" key="1">
    <citation type="submission" date="2017-06" db="EMBL/GenBank/DDBJ databases">
        <authorList>
            <person name="Kim H.J."/>
            <person name="Triplett B.A."/>
        </authorList>
    </citation>
    <scope>NUCLEOTIDE SEQUENCE [LARGE SCALE GENOMIC DNA]</scope>
    <source>
        <strain evidence="2 3">DSM 14713</strain>
    </source>
</reference>
<evidence type="ECO:0000313" key="3">
    <source>
        <dbReference type="Proteomes" id="UP000217289"/>
    </source>
</evidence>
<protein>
    <submittedName>
        <fullName evidence="2">Uncharacterized protein</fullName>
    </submittedName>
</protein>
<feature type="compositionally biased region" description="Basic and acidic residues" evidence="1">
    <location>
        <begin position="127"/>
        <end position="154"/>
    </location>
</feature>
<proteinExistence type="predicted"/>
<gene>
    <name evidence="2" type="ORF">MEBOL_006222</name>
</gene>
<feature type="region of interest" description="Disordered" evidence="1">
    <location>
        <begin position="118"/>
        <end position="190"/>
    </location>
</feature>
<organism evidence="2 3">
    <name type="scientific">Melittangium boletus DSM 14713</name>
    <dbReference type="NCBI Taxonomy" id="1294270"/>
    <lineage>
        <taxon>Bacteria</taxon>
        <taxon>Pseudomonadati</taxon>
        <taxon>Myxococcota</taxon>
        <taxon>Myxococcia</taxon>
        <taxon>Myxococcales</taxon>
        <taxon>Cystobacterineae</taxon>
        <taxon>Archangiaceae</taxon>
        <taxon>Melittangium</taxon>
    </lineage>
</organism>
<name>A0A250IN99_9BACT</name>
<dbReference type="KEGG" id="mbd:MEBOL_006222"/>
<accession>A0A250IN99</accession>
<dbReference type="Proteomes" id="UP000217289">
    <property type="component" value="Chromosome"/>
</dbReference>